<keyword evidence="5" id="KW-0408">Iron</keyword>
<reference evidence="7 8" key="1">
    <citation type="submission" date="2020-02" db="EMBL/GenBank/DDBJ databases">
        <authorList>
            <person name="Ma Q."/>
            <person name="Huang Y."/>
            <person name="Song X."/>
            <person name="Pei D."/>
        </authorList>
    </citation>
    <scope>NUCLEOTIDE SEQUENCE [LARGE SCALE GENOMIC DNA]</scope>
    <source>
        <strain evidence="7">Sxm20200214</strain>
        <tissue evidence="7">Leaf</tissue>
    </source>
</reference>
<feature type="domain" description="Fe2OG dioxygenase" evidence="6">
    <location>
        <begin position="341"/>
        <end position="442"/>
    </location>
</feature>
<dbReference type="GO" id="GO:0051213">
    <property type="term" value="F:dioxygenase activity"/>
    <property type="evidence" value="ECO:0007669"/>
    <property type="project" value="UniProtKB-KW"/>
</dbReference>
<evidence type="ECO:0000256" key="1">
    <source>
        <dbReference type="ARBA" id="ARBA00001961"/>
    </source>
</evidence>
<keyword evidence="4" id="KW-0560">Oxidoreductase</keyword>
<dbReference type="EMBL" id="JAAMPC010000003">
    <property type="protein sequence ID" value="KAG2320964.1"/>
    <property type="molecule type" value="Genomic_DNA"/>
</dbReference>
<evidence type="ECO:0000256" key="3">
    <source>
        <dbReference type="ARBA" id="ARBA00022964"/>
    </source>
</evidence>
<comment type="cofactor">
    <cofactor evidence="1">
        <name>L-ascorbate</name>
        <dbReference type="ChEBI" id="CHEBI:38290"/>
    </cofactor>
</comment>
<dbReference type="GO" id="GO:0016705">
    <property type="term" value="F:oxidoreductase activity, acting on paired donors, with incorporation or reduction of molecular oxygen"/>
    <property type="evidence" value="ECO:0007669"/>
    <property type="project" value="InterPro"/>
</dbReference>
<keyword evidence="8" id="KW-1185">Reference proteome</keyword>
<dbReference type="InterPro" id="IPR005123">
    <property type="entry name" value="Oxoglu/Fe-dep_dioxygenase_dom"/>
</dbReference>
<proteinExistence type="predicted"/>
<dbReference type="PROSITE" id="PS51471">
    <property type="entry name" value="FE2OG_OXY"/>
    <property type="match status" value="1"/>
</dbReference>
<evidence type="ECO:0000313" key="7">
    <source>
        <dbReference type="EMBL" id="KAG2320964.1"/>
    </source>
</evidence>
<dbReference type="Gene3D" id="2.60.120.620">
    <property type="entry name" value="q2cbj1_9rhob like domain"/>
    <property type="match status" value="1"/>
</dbReference>
<name>A0A8X8B219_BRACI</name>
<dbReference type="GO" id="GO:0005506">
    <property type="term" value="F:iron ion binding"/>
    <property type="evidence" value="ECO:0007669"/>
    <property type="project" value="InterPro"/>
</dbReference>
<keyword evidence="3" id="KW-0223">Dioxygenase</keyword>
<sequence length="473" mass="54379">MEEANVLILGHAKVGSLCKAGEVDEAYRYFSKMEFQSLARSRALFPLCSSLRSKALLHVSIRVMFQEGHGGLQSWLKVELREVRLDKIRQGDAENEHVYSSIRRCRAQRKDYGLRPNRQTNIISQRAMKHSILCKKMLWEKKDIDVLMHYTAKRMEELFASSAAIHEAKCNQSYVDRNCIALSRLRSMALDQQQPQASLDNDEQIQIQKHREYKERVLSSYQRLHGEIYSLDPASFFVPSFLKAVTSKSEENLKSIMVQAAPGIYTFEMLQPKFCEMLLEEVLHMEIWAHDSNLLLRRPSTLNIFGVALDDFGFENMLQKLLEDFISPISQVLFPEVCGSGLDSHHGYVVEYGEYIETDVAYHVDDSEVTLNVCLGKQFSGGELYFRGVRCVNHMDSPTGEEEHYDYPHVPGQAVLHHGSHRHGAKAITNGIRANLIMWCRSSTFRATMSSRKEFPRWCGKCRVDRYNSKRPV</sequence>
<dbReference type="InterPro" id="IPR006620">
    <property type="entry name" value="Pro_4_hyd_alph"/>
</dbReference>
<evidence type="ECO:0000256" key="5">
    <source>
        <dbReference type="ARBA" id="ARBA00023004"/>
    </source>
</evidence>
<protein>
    <recommendedName>
        <fullName evidence="6">Fe2OG dioxygenase domain-containing protein</fullName>
    </recommendedName>
</protein>
<dbReference type="GO" id="GO:0031418">
    <property type="term" value="F:L-ascorbic acid binding"/>
    <property type="evidence" value="ECO:0007669"/>
    <property type="project" value="InterPro"/>
</dbReference>
<dbReference type="AlphaFoldDB" id="A0A8X8B219"/>
<dbReference type="Proteomes" id="UP000886595">
    <property type="component" value="Unassembled WGS sequence"/>
</dbReference>
<dbReference type="PANTHER" id="PTHR24014">
    <property type="entry name" value="2-OXOGLUTARATE AND IRON-DEPENDENT OXYGENASE DOMAIN-CONTAINING PROTEIN 2"/>
    <property type="match status" value="1"/>
</dbReference>
<evidence type="ECO:0000313" key="8">
    <source>
        <dbReference type="Proteomes" id="UP000886595"/>
    </source>
</evidence>
<dbReference type="SMART" id="SM00702">
    <property type="entry name" value="P4Hc"/>
    <property type="match status" value="1"/>
</dbReference>
<accession>A0A8X8B219</accession>
<evidence type="ECO:0000256" key="2">
    <source>
        <dbReference type="ARBA" id="ARBA00022723"/>
    </source>
</evidence>
<dbReference type="OrthoDB" id="1736837at2759"/>
<comment type="caution">
    <text evidence="7">The sequence shown here is derived from an EMBL/GenBank/DDBJ whole genome shotgun (WGS) entry which is preliminary data.</text>
</comment>
<dbReference type="PANTHER" id="PTHR24014:SF12">
    <property type="entry name" value="FE2OG DIOXYGENASE DOMAIN-CONTAINING PROTEIN"/>
    <property type="match status" value="1"/>
</dbReference>
<keyword evidence="2" id="KW-0479">Metal-binding</keyword>
<organism evidence="7 8">
    <name type="scientific">Brassica carinata</name>
    <name type="common">Ethiopian mustard</name>
    <name type="synonym">Abyssinian cabbage</name>
    <dbReference type="NCBI Taxonomy" id="52824"/>
    <lineage>
        <taxon>Eukaryota</taxon>
        <taxon>Viridiplantae</taxon>
        <taxon>Streptophyta</taxon>
        <taxon>Embryophyta</taxon>
        <taxon>Tracheophyta</taxon>
        <taxon>Spermatophyta</taxon>
        <taxon>Magnoliopsida</taxon>
        <taxon>eudicotyledons</taxon>
        <taxon>Gunneridae</taxon>
        <taxon>Pentapetalae</taxon>
        <taxon>rosids</taxon>
        <taxon>malvids</taxon>
        <taxon>Brassicales</taxon>
        <taxon>Brassicaceae</taxon>
        <taxon>Brassiceae</taxon>
        <taxon>Brassica</taxon>
    </lineage>
</organism>
<evidence type="ECO:0000256" key="4">
    <source>
        <dbReference type="ARBA" id="ARBA00023002"/>
    </source>
</evidence>
<evidence type="ECO:0000259" key="6">
    <source>
        <dbReference type="PROSITE" id="PS51471"/>
    </source>
</evidence>
<dbReference type="Pfam" id="PF25238">
    <property type="entry name" value="OGFOD2-like"/>
    <property type="match status" value="1"/>
</dbReference>
<gene>
    <name evidence="7" type="ORF">Bca52824_014177</name>
</gene>